<sequence length="391" mass="40586">MRALVVVAAAALAASACTSSAETGRVPAPSSGGAAATPTQAGAPRLVVEEVASGLTHGWDVGFLPDGKLLVSQRNAVLALVSGGQVTELKADLGSVAVGGEGGLMGLVVHPDFATSREFTTCQNHTENGQPADVRVVTWRLTEDETTATRVRELVTGLPTASSGRHSGCRPTIGPDGELLVGTGDAARGEVPQDRASLGGKVLRVDLKTGEPLQDNPDPASRVLTYGHRNIQGIALRPGTDQVFTAEHGPDKNDEINLVVPGGNYGWDPSQGGTVDGYDEDVPMTDLQRFPDAVPAKWESGDTTEAICAVTFLDGDQWGDLNGALVATALRGAKLMIFTLSEAGDVTSVAIPDEFKDTFGRLRAARTGPDGALYVTTSNGENDKLLKITPA</sequence>
<feature type="signal peptide" evidence="1">
    <location>
        <begin position="1"/>
        <end position="21"/>
    </location>
</feature>
<dbReference type="InterPro" id="IPR011042">
    <property type="entry name" value="6-blade_b-propeller_TolB-like"/>
</dbReference>
<evidence type="ECO:0000256" key="1">
    <source>
        <dbReference type="SAM" id="SignalP"/>
    </source>
</evidence>
<dbReference type="InterPro" id="IPR011041">
    <property type="entry name" value="Quinoprot_gluc/sorb_DH_b-prop"/>
</dbReference>
<evidence type="ECO:0000259" key="2">
    <source>
        <dbReference type="Pfam" id="PF07995"/>
    </source>
</evidence>
<dbReference type="SUPFAM" id="SSF50952">
    <property type="entry name" value="Soluble quinoprotein glucose dehydrogenase"/>
    <property type="match status" value="1"/>
</dbReference>
<keyword evidence="4" id="KW-1185">Reference proteome</keyword>
<proteinExistence type="predicted"/>
<organism evidence="3 4">
    <name type="scientific">Actinokineospora guangxiensis</name>
    <dbReference type="NCBI Taxonomy" id="1490288"/>
    <lineage>
        <taxon>Bacteria</taxon>
        <taxon>Bacillati</taxon>
        <taxon>Actinomycetota</taxon>
        <taxon>Actinomycetes</taxon>
        <taxon>Pseudonocardiales</taxon>
        <taxon>Pseudonocardiaceae</taxon>
        <taxon>Actinokineospora</taxon>
    </lineage>
</organism>
<evidence type="ECO:0000313" key="3">
    <source>
        <dbReference type="EMBL" id="MFC5287146.1"/>
    </source>
</evidence>
<dbReference type="PANTHER" id="PTHR19328:SF13">
    <property type="entry name" value="HIPL1 PROTEIN"/>
    <property type="match status" value="1"/>
</dbReference>
<keyword evidence="1" id="KW-0732">Signal</keyword>
<accession>A0ABW0ELW8</accession>
<comment type="caution">
    <text evidence="3">The sequence shown here is derived from an EMBL/GenBank/DDBJ whole genome shotgun (WGS) entry which is preliminary data.</text>
</comment>
<dbReference type="Gene3D" id="2.120.10.30">
    <property type="entry name" value="TolB, C-terminal domain"/>
    <property type="match status" value="1"/>
</dbReference>
<feature type="domain" description="Glucose/Sorbosone dehydrogenase" evidence="2">
    <location>
        <begin position="55"/>
        <end position="381"/>
    </location>
</feature>
<reference evidence="4" key="1">
    <citation type="journal article" date="2019" name="Int. J. Syst. Evol. Microbiol.">
        <title>The Global Catalogue of Microorganisms (GCM) 10K type strain sequencing project: providing services to taxonomists for standard genome sequencing and annotation.</title>
        <authorList>
            <consortium name="The Broad Institute Genomics Platform"/>
            <consortium name="The Broad Institute Genome Sequencing Center for Infectious Disease"/>
            <person name="Wu L."/>
            <person name="Ma J."/>
        </authorList>
    </citation>
    <scope>NUCLEOTIDE SEQUENCE [LARGE SCALE GENOMIC DNA]</scope>
    <source>
        <strain evidence="4">CCUG 59778</strain>
    </source>
</reference>
<evidence type="ECO:0000313" key="4">
    <source>
        <dbReference type="Proteomes" id="UP001596157"/>
    </source>
</evidence>
<feature type="chain" id="PRO_5047539943" evidence="1">
    <location>
        <begin position="22"/>
        <end position="391"/>
    </location>
</feature>
<dbReference type="InterPro" id="IPR012938">
    <property type="entry name" value="Glc/Sorbosone_DH"/>
</dbReference>
<dbReference type="RefSeq" id="WP_378245791.1">
    <property type="nucleotide sequence ID" value="NZ_JBHSKF010000003.1"/>
</dbReference>
<dbReference type="PANTHER" id="PTHR19328">
    <property type="entry name" value="HEDGEHOG-INTERACTING PROTEIN"/>
    <property type="match status" value="1"/>
</dbReference>
<name>A0ABW0ELW8_9PSEU</name>
<dbReference type="Pfam" id="PF07995">
    <property type="entry name" value="GSDH"/>
    <property type="match status" value="1"/>
</dbReference>
<dbReference type="Proteomes" id="UP001596157">
    <property type="component" value="Unassembled WGS sequence"/>
</dbReference>
<gene>
    <name evidence="3" type="ORF">ACFPM7_08810</name>
</gene>
<dbReference type="PROSITE" id="PS51257">
    <property type="entry name" value="PROKAR_LIPOPROTEIN"/>
    <property type="match status" value="1"/>
</dbReference>
<dbReference type="EMBL" id="JBHSKF010000003">
    <property type="protein sequence ID" value="MFC5287146.1"/>
    <property type="molecule type" value="Genomic_DNA"/>
</dbReference>
<protein>
    <submittedName>
        <fullName evidence="3">PQQ-dependent sugar dehydrogenase</fullName>
    </submittedName>
</protein>